<accession>A0A0G0C0C1</accession>
<dbReference type="EMBL" id="LBQB01000005">
    <property type="protein sequence ID" value="KKP69551.1"/>
    <property type="molecule type" value="Genomic_DNA"/>
</dbReference>
<dbReference type="Proteomes" id="UP000034581">
    <property type="component" value="Unassembled WGS sequence"/>
</dbReference>
<comment type="caution">
    <text evidence="2">The sequence shown here is derived from an EMBL/GenBank/DDBJ whole genome shotgun (WGS) entry which is preliminary data.</text>
</comment>
<gene>
    <name evidence="2" type="ORF">UR67_C0005G0040</name>
</gene>
<name>A0A0G0C0C1_UNCC3</name>
<feature type="transmembrane region" description="Helical" evidence="1">
    <location>
        <begin position="9"/>
        <end position="29"/>
    </location>
</feature>
<evidence type="ECO:0000313" key="3">
    <source>
        <dbReference type="Proteomes" id="UP000034581"/>
    </source>
</evidence>
<dbReference type="AlphaFoldDB" id="A0A0G0C0C1"/>
<feature type="transmembrane region" description="Helical" evidence="1">
    <location>
        <begin position="139"/>
        <end position="157"/>
    </location>
</feature>
<organism evidence="2 3">
    <name type="scientific">candidate division CPR3 bacterium GW2011_GWF2_35_18</name>
    <dbReference type="NCBI Taxonomy" id="1618350"/>
    <lineage>
        <taxon>Bacteria</taxon>
        <taxon>Bacteria division CPR3</taxon>
    </lineage>
</organism>
<dbReference type="STRING" id="1618350.UR67_C0005G0040"/>
<keyword evidence="1" id="KW-0472">Membrane</keyword>
<feature type="transmembrane region" description="Helical" evidence="1">
    <location>
        <begin position="177"/>
        <end position="196"/>
    </location>
</feature>
<protein>
    <submittedName>
        <fullName evidence="2">Uncharacterized protein</fullName>
    </submittedName>
</protein>
<reference evidence="2 3" key="1">
    <citation type="journal article" date="2015" name="Nature">
        <title>rRNA introns, odd ribosomes, and small enigmatic genomes across a large radiation of phyla.</title>
        <authorList>
            <person name="Brown C.T."/>
            <person name="Hug L.A."/>
            <person name="Thomas B.C."/>
            <person name="Sharon I."/>
            <person name="Castelle C.J."/>
            <person name="Singh A."/>
            <person name="Wilkins M.J."/>
            <person name="Williams K.H."/>
            <person name="Banfield J.F."/>
        </authorList>
    </citation>
    <scope>NUCLEOTIDE SEQUENCE [LARGE SCALE GENOMIC DNA]</scope>
</reference>
<keyword evidence="1" id="KW-1133">Transmembrane helix</keyword>
<evidence type="ECO:0000313" key="2">
    <source>
        <dbReference type="EMBL" id="KKP69551.1"/>
    </source>
</evidence>
<sequence length="212" mass="22674">MNNKLPLKLAVNIVITIVSLLFFFTFIPINNTASADGPCLCVSGKCAGCSAAVNDLACGLNTDICDNAQKRYSCEHTLLYQSPSNPTFAAPGRYLCSISSDPADRYPTTLNMALKGSWSEVFKTCFCSAGQMIQKVIDIAIYSISGIALIVLALGAIKYITAQNNPDKIIEAKDTILAGIVGLILVLFSLAIINLFQGQLPGSWGINFLNIP</sequence>
<keyword evidence="1" id="KW-0812">Transmembrane</keyword>
<proteinExistence type="predicted"/>
<evidence type="ECO:0000256" key="1">
    <source>
        <dbReference type="SAM" id="Phobius"/>
    </source>
</evidence>